<dbReference type="EC" id="2.7.13.3" evidence="2"/>
<feature type="transmembrane region" description="Helical" evidence="7">
    <location>
        <begin position="33"/>
        <end position="52"/>
    </location>
</feature>
<keyword evidence="4" id="KW-0808">Transferase</keyword>
<dbReference type="RefSeq" id="WP_285570813.1">
    <property type="nucleotide sequence ID" value="NZ_BSDE01000001.1"/>
</dbReference>
<dbReference type="SUPFAM" id="SSF55785">
    <property type="entry name" value="PYP-like sensor domain (PAS domain)"/>
    <property type="match status" value="1"/>
</dbReference>
<dbReference type="Gene3D" id="1.10.287.130">
    <property type="match status" value="1"/>
</dbReference>
<keyword evidence="6" id="KW-0902">Two-component regulatory system</keyword>
<protein>
    <recommendedName>
        <fullName evidence="2">histidine kinase</fullName>
        <ecNumber evidence="2">2.7.13.3</ecNumber>
    </recommendedName>
</protein>
<dbReference type="InterPro" id="IPR005467">
    <property type="entry name" value="His_kinase_dom"/>
</dbReference>
<evidence type="ECO:0000256" key="4">
    <source>
        <dbReference type="ARBA" id="ARBA00022679"/>
    </source>
</evidence>
<evidence type="ECO:0000256" key="5">
    <source>
        <dbReference type="ARBA" id="ARBA00022777"/>
    </source>
</evidence>
<dbReference type="InterPro" id="IPR050736">
    <property type="entry name" value="Sensor_HK_Regulatory"/>
</dbReference>
<dbReference type="PANTHER" id="PTHR43711">
    <property type="entry name" value="TWO-COMPONENT HISTIDINE KINASE"/>
    <property type="match status" value="1"/>
</dbReference>
<dbReference type="InterPro" id="IPR004358">
    <property type="entry name" value="Sig_transdc_His_kin-like_C"/>
</dbReference>
<evidence type="ECO:0000256" key="7">
    <source>
        <dbReference type="SAM" id="Phobius"/>
    </source>
</evidence>
<dbReference type="PROSITE" id="PS50109">
    <property type="entry name" value="HIS_KIN"/>
    <property type="match status" value="1"/>
</dbReference>
<dbReference type="InterPro" id="IPR003661">
    <property type="entry name" value="HisK_dim/P_dom"/>
</dbReference>
<dbReference type="InterPro" id="IPR000014">
    <property type="entry name" value="PAS"/>
</dbReference>
<dbReference type="InterPro" id="IPR035965">
    <property type="entry name" value="PAS-like_dom_sf"/>
</dbReference>
<dbReference type="Gene3D" id="3.30.565.10">
    <property type="entry name" value="Histidine kinase-like ATPase, C-terminal domain"/>
    <property type="match status" value="1"/>
</dbReference>
<dbReference type="EMBL" id="BSDE01000001">
    <property type="protein sequence ID" value="GLH72358.1"/>
    <property type="molecule type" value="Genomic_DNA"/>
</dbReference>
<dbReference type="Proteomes" id="UP001165069">
    <property type="component" value="Unassembled WGS sequence"/>
</dbReference>
<keyword evidence="7" id="KW-1133">Transmembrane helix</keyword>
<dbReference type="CDD" id="cd00130">
    <property type="entry name" value="PAS"/>
    <property type="match status" value="1"/>
</dbReference>
<accession>A0ABQ5QD98</accession>
<dbReference type="CDD" id="cd00075">
    <property type="entry name" value="HATPase"/>
    <property type="match status" value="1"/>
</dbReference>
<comment type="catalytic activity">
    <reaction evidence="1">
        <text>ATP + protein L-histidine = ADP + protein N-phospho-L-histidine.</text>
        <dbReference type="EC" id="2.7.13.3"/>
    </reaction>
</comment>
<dbReference type="SMART" id="SM00388">
    <property type="entry name" value="HisKA"/>
    <property type="match status" value="1"/>
</dbReference>
<evidence type="ECO:0000256" key="3">
    <source>
        <dbReference type="ARBA" id="ARBA00022553"/>
    </source>
</evidence>
<keyword evidence="7" id="KW-0812">Transmembrane</keyword>
<reference evidence="9 10" key="1">
    <citation type="journal article" date="2023" name="Antonie Van Leeuwenhoek">
        <title>Mesoterricola silvestris gen. nov., sp. nov., Mesoterricola sediminis sp. nov., Geothrix oryzae sp. nov., Geothrix edaphica sp. nov., Geothrix rubra sp. nov., and Geothrix limicola sp. nov., six novel members of Acidobacteriota isolated from soils.</title>
        <authorList>
            <person name="Itoh H."/>
            <person name="Sugisawa Y."/>
            <person name="Mise K."/>
            <person name="Xu Z."/>
            <person name="Kuniyasu M."/>
            <person name="Ushijima N."/>
            <person name="Kawano K."/>
            <person name="Kobayashi E."/>
            <person name="Shiratori Y."/>
            <person name="Masuda Y."/>
            <person name="Senoo K."/>
        </authorList>
    </citation>
    <scope>NUCLEOTIDE SEQUENCE [LARGE SCALE GENOMIC DNA]</scope>
    <source>
        <strain evidence="9 10">Red804</strain>
    </source>
</reference>
<dbReference type="Gene3D" id="3.30.450.20">
    <property type="entry name" value="PAS domain"/>
    <property type="match status" value="1"/>
</dbReference>
<evidence type="ECO:0000313" key="9">
    <source>
        <dbReference type="EMBL" id="GLH72358.1"/>
    </source>
</evidence>
<evidence type="ECO:0000313" key="10">
    <source>
        <dbReference type="Proteomes" id="UP001165069"/>
    </source>
</evidence>
<dbReference type="InterPro" id="IPR036097">
    <property type="entry name" value="HisK_dim/P_sf"/>
</dbReference>
<dbReference type="InterPro" id="IPR003594">
    <property type="entry name" value="HATPase_dom"/>
</dbReference>
<dbReference type="Pfam" id="PF00512">
    <property type="entry name" value="HisKA"/>
    <property type="match status" value="1"/>
</dbReference>
<organism evidence="9 10">
    <name type="scientific">Geothrix limicola</name>
    <dbReference type="NCBI Taxonomy" id="2927978"/>
    <lineage>
        <taxon>Bacteria</taxon>
        <taxon>Pseudomonadati</taxon>
        <taxon>Acidobacteriota</taxon>
        <taxon>Holophagae</taxon>
        <taxon>Holophagales</taxon>
        <taxon>Holophagaceae</taxon>
        <taxon>Geothrix</taxon>
    </lineage>
</organism>
<sequence length="439" mass="47453">MPVFLGRALICLVSMLFLGFGLGMSVHQGVSLWWVAGLLGTLAFVLVLMARWQVRALAEPRGALSSSQGAVVIQDLPRAWSALQRENADLKDKAVREDRLLPGIMARLEEGVLLFDASGRLEQFNPAAQRHLGLGAPLGKGMVVAEVFRDQEGPEAVQKAFGGTPCEWRLARAGRTLRVRAIPFAPLGSVSGVLLTLDDVTSQEALETTRQKFISNVSHELKTPVTAIRIAAENLQEENLDEASRASARSIMRSVDRLTLLLGDLSELSRIESGALHLAPVRLDLRAFVESLVKDLQPRAEAAGVDLALDVRAPEGASILADPLRLHQVLENLVSNALKFSPADSRVDLSVQLSSQGQIWEVRDQGPGIPEAEQGRIFERFYRAKASMAKPGTGLGLAIVKHLCRLMGGEVSVSSVPGEGATFRVILPPQGESQDSPRQ</sequence>
<dbReference type="PANTHER" id="PTHR43711:SF1">
    <property type="entry name" value="HISTIDINE KINASE 1"/>
    <property type="match status" value="1"/>
</dbReference>
<dbReference type="SUPFAM" id="SSF47384">
    <property type="entry name" value="Homodimeric domain of signal transducing histidine kinase"/>
    <property type="match status" value="1"/>
</dbReference>
<dbReference type="GO" id="GO:0016301">
    <property type="term" value="F:kinase activity"/>
    <property type="evidence" value="ECO:0007669"/>
    <property type="project" value="UniProtKB-KW"/>
</dbReference>
<dbReference type="Pfam" id="PF02518">
    <property type="entry name" value="HATPase_c"/>
    <property type="match status" value="1"/>
</dbReference>
<dbReference type="CDD" id="cd00082">
    <property type="entry name" value="HisKA"/>
    <property type="match status" value="1"/>
</dbReference>
<dbReference type="SUPFAM" id="SSF55874">
    <property type="entry name" value="ATPase domain of HSP90 chaperone/DNA topoisomerase II/histidine kinase"/>
    <property type="match status" value="1"/>
</dbReference>
<keyword evidence="10" id="KW-1185">Reference proteome</keyword>
<evidence type="ECO:0000256" key="6">
    <source>
        <dbReference type="ARBA" id="ARBA00023012"/>
    </source>
</evidence>
<keyword evidence="3" id="KW-0597">Phosphoprotein</keyword>
<dbReference type="PRINTS" id="PR00344">
    <property type="entry name" value="BCTRLSENSOR"/>
</dbReference>
<dbReference type="InterPro" id="IPR036890">
    <property type="entry name" value="HATPase_C_sf"/>
</dbReference>
<keyword evidence="7" id="KW-0472">Membrane</keyword>
<evidence type="ECO:0000256" key="2">
    <source>
        <dbReference type="ARBA" id="ARBA00012438"/>
    </source>
</evidence>
<name>A0ABQ5QD98_9BACT</name>
<proteinExistence type="predicted"/>
<comment type="caution">
    <text evidence="9">The sequence shown here is derived from an EMBL/GenBank/DDBJ whole genome shotgun (WGS) entry which is preliminary data.</text>
</comment>
<evidence type="ECO:0000259" key="8">
    <source>
        <dbReference type="PROSITE" id="PS50109"/>
    </source>
</evidence>
<dbReference type="SMART" id="SM00387">
    <property type="entry name" value="HATPase_c"/>
    <property type="match status" value="1"/>
</dbReference>
<feature type="domain" description="Histidine kinase" evidence="8">
    <location>
        <begin position="216"/>
        <end position="431"/>
    </location>
</feature>
<gene>
    <name evidence="9" type="ORF">GETHLI_08600</name>
</gene>
<evidence type="ECO:0000256" key="1">
    <source>
        <dbReference type="ARBA" id="ARBA00000085"/>
    </source>
</evidence>
<keyword evidence="5 9" id="KW-0418">Kinase</keyword>